<dbReference type="PROSITE" id="PS00630">
    <property type="entry name" value="IMP_2"/>
    <property type="match status" value="1"/>
</dbReference>
<evidence type="ECO:0000256" key="2">
    <source>
        <dbReference type="ARBA" id="ARBA00013106"/>
    </source>
</evidence>
<feature type="binding site" evidence="6">
    <location>
        <position position="71"/>
    </location>
    <ligand>
        <name>Mg(2+)</name>
        <dbReference type="ChEBI" id="CHEBI:18420"/>
        <label>1</label>
        <note>catalytic</note>
    </ligand>
</feature>
<keyword evidence="4" id="KW-0378">Hydrolase</keyword>
<dbReference type="PANTHER" id="PTHR20854:SF4">
    <property type="entry name" value="INOSITOL-1-MONOPHOSPHATASE-RELATED"/>
    <property type="match status" value="1"/>
</dbReference>
<name>A0A1N7H5W7_9NOCA</name>
<comment type="catalytic activity">
    <reaction evidence="1">
        <text>a myo-inositol phosphate + H2O = myo-inositol + phosphate</text>
        <dbReference type="Rhea" id="RHEA:24056"/>
        <dbReference type="ChEBI" id="CHEBI:15377"/>
        <dbReference type="ChEBI" id="CHEBI:17268"/>
        <dbReference type="ChEBI" id="CHEBI:43474"/>
        <dbReference type="ChEBI" id="CHEBI:84139"/>
        <dbReference type="EC" id="3.1.3.25"/>
    </reaction>
</comment>
<dbReference type="Proteomes" id="UP000186218">
    <property type="component" value="Unassembled WGS sequence"/>
</dbReference>
<reference evidence="7 8" key="1">
    <citation type="submission" date="2017-01" db="EMBL/GenBank/DDBJ databases">
        <authorList>
            <person name="Mah S.A."/>
            <person name="Swanson W.J."/>
            <person name="Moy G.W."/>
            <person name="Vacquier V.D."/>
        </authorList>
    </citation>
    <scope>NUCLEOTIDE SEQUENCE [LARGE SCALE GENOMIC DNA]</scope>
    <source>
        <strain evidence="7 8">CPCC 203464</strain>
    </source>
</reference>
<sequence length="279" mass="28935">MTALDSLDLSGLCATASAVLDSVADRFIDGVGAPSAVDKGGNDFATQVDLDLERIISAEIADRTGIAVHGEEFGGPAVDSETVWVLDPVDGTFNYSAGVPLTGILLALMHDGQPVIGLTWLPLLGRNYAAHGDSPLFCNDEALPALSPTSLPDSVVTFGAFNIDSRGRYPGRWRLDVLGRLSRRVSRIRLFGSTGVDLAFSAAGLVGGTVGFGHHAWDNAAGVFLVRAAGGVATDLAGNPWRVDSPSVLTGDPGVHAELVELIAEAGDPAEHLRQEAGA</sequence>
<evidence type="ECO:0000256" key="5">
    <source>
        <dbReference type="ARBA" id="ARBA00022842"/>
    </source>
</evidence>
<dbReference type="OrthoDB" id="9772456at2"/>
<dbReference type="EMBL" id="FTNT01000012">
    <property type="protein sequence ID" value="SIS20239.1"/>
    <property type="molecule type" value="Genomic_DNA"/>
</dbReference>
<dbReference type="CDD" id="cd01637">
    <property type="entry name" value="IMPase_like"/>
    <property type="match status" value="1"/>
</dbReference>
<evidence type="ECO:0000256" key="1">
    <source>
        <dbReference type="ARBA" id="ARBA00001033"/>
    </source>
</evidence>
<evidence type="ECO:0000256" key="4">
    <source>
        <dbReference type="ARBA" id="ARBA00022801"/>
    </source>
</evidence>
<dbReference type="GO" id="GO:0008934">
    <property type="term" value="F:inositol monophosphate 1-phosphatase activity"/>
    <property type="evidence" value="ECO:0007669"/>
    <property type="project" value="TreeGrafter"/>
</dbReference>
<feature type="binding site" evidence="6">
    <location>
        <position position="90"/>
    </location>
    <ligand>
        <name>Mg(2+)</name>
        <dbReference type="ChEBI" id="CHEBI:18420"/>
        <label>2</label>
    </ligand>
</feature>
<dbReference type="AlphaFoldDB" id="A0A1N7H5W7"/>
<evidence type="ECO:0000256" key="3">
    <source>
        <dbReference type="ARBA" id="ARBA00022723"/>
    </source>
</evidence>
<dbReference type="InterPro" id="IPR020583">
    <property type="entry name" value="Inositol_monoP_metal-BS"/>
</dbReference>
<dbReference type="PANTHER" id="PTHR20854">
    <property type="entry name" value="INOSITOL MONOPHOSPHATASE"/>
    <property type="match status" value="1"/>
</dbReference>
<organism evidence="7 8">
    <name type="scientific">Williamsia sterculiae</name>
    <dbReference type="NCBI Taxonomy" id="1344003"/>
    <lineage>
        <taxon>Bacteria</taxon>
        <taxon>Bacillati</taxon>
        <taxon>Actinomycetota</taxon>
        <taxon>Actinomycetes</taxon>
        <taxon>Mycobacteriales</taxon>
        <taxon>Nocardiaceae</taxon>
        <taxon>Williamsia</taxon>
    </lineage>
</organism>
<keyword evidence="8" id="KW-1185">Reference proteome</keyword>
<dbReference type="PRINTS" id="PR00377">
    <property type="entry name" value="IMPHPHTASES"/>
</dbReference>
<dbReference type="Gene3D" id="3.40.190.80">
    <property type="match status" value="1"/>
</dbReference>
<dbReference type="SUPFAM" id="SSF56655">
    <property type="entry name" value="Carbohydrate phosphatase"/>
    <property type="match status" value="1"/>
</dbReference>
<dbReference type="STRING" id="1344003.SAMN05445060_3566"/>
<dbReference type="Gene3D" id="3.30.540.10">
    <property type="entry name" value="Fructose-1,6-Bisphosphatase, subunit A, domain 1"/>
    <property type="match status" value="1"/>
</dbReference>
<feature type="binding site" evidence="6">
    <location>
        <position position="87"/>
    </location>
    <ligand>
        <name>Mg(2+)</name>
        <dbReference type="ChEBI" id="CHEBI:18420"/>
        <label>1</label>
        <note>catalytic</note>
    </ligand>
</feature>
<dbReference type="PROSITE" id="PS00629">
    <property type="entry name" value="IMP_1"/>
    <property type="match status" value="1"/>
</dbReference>
<proteinExistence type="predicted"/>
<evidence type="ECO:0000313" key="7">
    <source>
        <dbReference type="EMBL" id="SIS20239.1"/>
    </source>
</evidence>
<dbReference type="RefSeq" id="WP_076482315.1">
    <property type="nucleotide sequence ID" value="NZ_FTNT01000012.1"/>
</dbReference>
<keyword evidence="3 6" id="KW-0479">Metal-binding</keyword>
<dbReference type="InterPro" id="IPR020550">
    <property type="entry name" value="Inositol_monophosphatase_CS"/>
</dbReference>
<dbReference type="GO" id="GO:0006020">
    <property type="term" value="P:inositol metabolic process"/>
    <property type="evidence" value="ECO:0007669"/>
    <property type="project" value="TreeGrafter"/>
</dbReference>
<dbReference type="GO" id="GO:0046854">
    <property type="term" value="P:phosphatidylinositol phosphate biosynthetic process"/>
    <property type="evidence" value="ECO:0007669"/>
    <property type="project" value="InterPro"/>
</dbReference>
<comment type="cofactor">
    <cofactor evidence="6">
        <name>Mg(2+)</name>
        <dbReference type="ChEBI" id="CHEBI:18420"/>
    </cofactor>
</comment>
<keyword evidence="5 6" id="KW-0460">Magnesium</keyword>
<dbReference type="GO" id="GO:0007165">
    <property type="term" value="P:signal transduction"/>
    <property type="evidence" value="ECO:0007669"/>
    <property type="project" value="TreeGrafter"/>
</dbReference>
<gene>
    <name evidence="7" type="ORF">SAMN05445060_3566</name>
</gene>
<evidence type="ECO:0000256" key="6">
    <source>
        <dbReference type="PIRSR" id="PIRSR600760-2"/>
    </source>
</evidence>
<dbReference type="InterPro" id="IPR000760">
    <property type="entry name" value="Inositol_monophosphatase-like"/>
</dbReference>
<feature type="binding site" evidence="6">
    <location>
        <position position="218"/>
    </location>
    <ligand>
        <name>Mg(2+)</name>
        <dbReference type="ChEBI" id="CHEBI:18420"/>
        <label>1</label>
        <note>catalytic</note>
    </ligand>
</feature>
<dbReference type="GO" id="GO:0046872">
    <property type="term" value="F:metal ion binding"/>
    <property type="evidence" value="ECO:0007669"/>
    <property type="project" value="UniProtKB-KW"/>
</dbReference>
<evidence type="ECO:0000313" key="8">
    <source>
        <dbReference type="Proteomes" id="UP000186218"/>
    </source>
</evidence>
<protein>
    <recommendedName>
        <fullName evidence="2">inositol-phosphate phosphatase</fullName>
        <ecNumber evidence="2">3.1.3.25</ecNumber>
    </recommendedName>
</protein>
<dbReference type="Pfam" id="PF00459">
    <property type="entry name" value="Inositol_P"/>
    <property type="match status" value="1"/>
</dbReference>
<dbReference type="EC" id="3.1.3.25" evidence="2"/>
<accession>A0A1N7H5W7</accession>